<dbReference type="EMBL" id="JAANNW010000033">
    <property type="protein sequence ID" value="NUV77847.1"/>
    <property type="molecule type" value="Genomic_DNA"/>
</dbReference>
<gene>
    <name evidence="1" type="ORF">G6W56_27820</name>
</gene>
<evidence type="ECO:0000313" key="1">
    <source>
        <dbReference type="EMBL" id="NUV77847.1"/>
    </source>
</evidence>
<evidence type="ECO:0000313" key="2">
    <source>
        <dbReference type="Proteomes" id="UP000556843"/>
    </source>
</evidence>
<comment type="caution">
    <text evidence="1">The sequence shown here is derived from an EMBL/GenBank/DDBJ whole genome shotgun (WGS) entry which is preliminary data.</text>
</comment>
<proteinExistence type="predicted"/>
<organism evidence="1 2">
    <name type="scientific">Streptomyces fungicidicus</name>
    <dbReference type="NCBI Taxonomy" id="68203"/>
    <lineage>
        <taxon>Bacteria</taxon>
        <taxon>Bacillati</taxon>
        <taxon>Actinomycetota</taxon>
        <taxon>Actinomycetes</taxon>
        <taxon>Kitasatosporales</taxon>
        <taxon>Streptomycetaceae</taxon>
        <taxon>Streptomyces</taxon>
    </lineage>
</organism>
<keyword evidence="2" id="KW-1185">Reference proteome</keyword>
<protein>
    <submittedName>
        <fullName evidence="1">Uncharacterized protein</fullName>
    </submittedName>
</protein>
<reference evidence="1" key="1">
    <citation type="submission" date="2020-03" db="EMBL/GenBank/DDBJ databases">
        <title>Complete genome sequence of sixteen Streptomyces strains facilitates identification of candidate genes involved in plant growth-promotion in grain legumes and cereals.</title>
        <authorList>
            <person name="Gopalakrishnan S."/>
            <person name="Thakur V."/>
            <person name="Saxena R."/>
            <person name="Vadlamudi S."/>
            <person name="Purohit S."/>
            <person name="Kumar V."/>
            <person name="Rathore A."/>
            <person name="Chitikineni A."/>
            <person name="Varshney R.K."/>
        </authorList>
    </citation>
    <scope>NUCLEOTIDE SEQUENCE</scope>
    <source>
        <strain evidence="1">CAI-93</strain>
    </source>
</reference>
<dbReference type="Proteomes" id="UP000556843">
    <property type="component" value="Unassembled WGS sequence"/>
</dbReference>
<accession>A0ACC7Y7C3</accession>
<sequence length="52" mass="5571">MAPCNCGRAGRSVIVYRLVLPNGVTREYPTRREADAANNRAGGRGSITAVPR</sequence>
<name>A0ACC7Y7C3_9ACTN</name>